<dbReference type="AlphaFoldDB" id="A0A8S4P636"/>
<sequence length="142" mass="15015">MASIYNTVKSCIIKTPPSGATEIVTKSKEEDDKAIAEVKKSSEDEGSDSDIDNVKENDAPELISDKKTDELMEPPPNHGMVWKIGSGVWGLTSGTVGLGVNSVKWVAGKGYDATSAVVTTGASAAVAVKNKMPTIRKHPKKD</sequence>
<evidence type="ECO:0000256" key="5">
    <source>
        <dbReference type="ARBA" id="ARBA00023136"/>
    </source>
</evidence>
<feature type="region of interest" description="Disordered" evidence="6">
    <location>
        <begin position="22"/>
        <end position="79"/>
    </location>
</feature>
<comment type="subcellular location">
    <subcellularLocation>
        <location evidence="1">Membrane</location>
        <topology evidence="1">Multi-pass membrane protein</topology>
    </subcellularLocation>
</comment>
<protein>
    <submittedName>
        <fullName evidence="7">Uncharacterized protein</fullName>
    </submittedName>
</protein>
<keyword evidence="8" id="KW-1185">Reference proteome</keyword>
<comment type="similarity">
    <text evidence="2">Belongs to the TMEM263 family.</text>
</comment>
<dbReference type="InterPro" id="IPR028153">
    <property type="entry name" value="UPF0444"/>
</dbReference>
<keyword evidence="5" id="KW-0472">Membrane</keyword>
<evidence type="ECO:0000313" key="7">
    <source>
        <dbReference type="EMBL" id="CAH1786912.1"/>
    </source>
</evidence>
<evidence type="ECO:0000256" key="6">
    <source>
        <dbReference type="SAM" id="MobiDB-lite"/>
    </source>
</evidence>
<gene>
    <name evidence="7" type="ORF">OFUS_LOCUS12713</name>
</gene>
<evidence type="ECO:0000313" key="8">
    <source>
        <dbReference type="Proteomes" id="UP000749559"/>
    </source>
</evidence>
<accession>A0A8S4P636</accession>
<dbReference type="EMBL" id="CAIIXF020000006">
    <property type="protein sequence ID" value="CAH1786912.1"/>
    <property type="molecule type" value="Genomic_DNA"/>
</dbReference>
<keyword evidence="4" id="KW-1133">Transmembrane helix</keyword>
<dbReference type="Proteomes" id="UP000749559">
    <property type="component" value="Unassembled WGS sequence"/>
</dbReference>
<evidence type="ECO:0000256" key="2">
    <source>
        <dbReference type="ARBA" id="ARBA00008411"/>
    </source>
</evidence>
<keyword evidence="3" id="KW-0812">Transmembrane</keyword>
<evidence type="ECO:0000256" key="4">
    <source>
        <dbReference type="ARBA" id="ARBA00022989"/>
    </source>
</evidence>
<reference evidence="7" key="1">
    <citation type="submission" date="2022-03" db="EMBL/GenBank/DDBJ databases">
        <authorList>
            <person name="Martin C."/>
        </authorList>
    </citation>
    <scope>NUCLEOTIDE SEQUENCE</scope>
</reference>
<dbReference type="OrthoDB" id="6140834at2759"/>
<evidence type="ECO:0000256" key="1">
    <source>
        <dbReference type="ARBA" id="ARBA00004141"/>
    </source>
</evidence>
<dbReference type="Pfam" id="PF15475">
    <property type="entry name" value="UPF0444"/>
    <property type="match status" value="1"/>
</dbReference>
<organism evidence="7 8">
    <name type="scientific">Owenia fusiformis</name>
    <name type="common">Polychaete worm</name>
    <dbReference type="NCBI Taxonomy" id="6347"/>
    <lineage>
        <taxon>Eukaryota</taxon>
        <taxon>Metazoa</taxon>
        <taxon>Spiralia</taxon>
        <taxon>Lophotrochozoa</taxon>
        <taxon>Annelida</taxon>
        <taxon>Polychaeta</taxon>
        <taxon>Sedentaria</taxon>
        <taxon>Canalipalpata</taxon>
        <taxon>Sabellida</taxon>
        <taxon>Oweniida</taxon>
        <taxon>Oweniidae</taxon>
        <taxon>Owenia</taxon>
    </lineage>
</organism>
<evidence type="ECO:0000256" key="3">
    <source>
        <dbReference type="ARBA" id="ARBA00022692"/>
    </source>
</evidence>
<dbReference type="GO" id="GO:0016020">
    <property type="term" value="C:membrane"/>
    <property type="evidence" value="ECO:0007669"/>
    <property type="project" value="UniProtKB-SubCell"/>
</dbReference>
<feature type="compositionally biased region" description="Basic and acidic residues" evidence="6">
    <location>
        <begin position="25"/>
        <end position="43"/>
    </location>
</feature>
<feature type="compositionally biased region" description="Basic and acidic residues" evidence="6">
    <location>
        <begin position="52"/>
        <end position="70"/>
    </location>
</feature>
<comment type="caution">
    <text evidence="7">The sequence shown here is derived from an EMBL/GenBank/DDBJ whole genome shotgun (WGS) entry which is preliminary data.</text>
</comment>
<name>A0A8S4P636_OWEFU</name>
<proteinExistence type="inferred from homology"/>